<dbReference type="EMBL" id="CM000650">
    <property type="protein sequence ID" value="EED88451.1"/>
    <property type="molecule type" value="Genomic_DNA"/>
</dbReference>
<keyword evidence="10" id="KW-1185">Reference proteome</keyword>
<dbReference type="HOGENOM" id="CLU_687926_0_0_1"/>
<dbReference type="Proteomes" id="UP000001449">
    <property type="component" value="Chromosome 15"/>
</dbReference>
<dbReference type="PaxDb" id="35128-Thaps10173"/>
<dbReference type="KEGG" id="tps:THAPSDRAFT_10173"/>
<proteinExistence type="inferred from homology"/>
<evidence type="ECO:0000256" key="7">
    <source>
        <dbReference type="SAM" id="MobiDB-lite"/>
    </source>
</evidence>
<evidence type="ECO:0000256" key="3">
    <source>
        <dbReference type="ARBA" id="ARBA00023015"/>
    </source>
</evidence>
<feature type="compositionally biased region" description="Polar residues" evidence="7">
    <location>
        <begin position="94"/>
        <end position="104"/>
    </location>
</feature>
<keyword evidence="3" id="KW-0805">Transcription regulation</keyword>
<feature type="compositionally biased region" description="Low complexity" evidence="7">
    <location>
        <begin position="127"/>
        <end position="145"/>
    </location>
</feature>
<dbReference type="GO" id="GO:0005634">
    <property type="term" value="C:nucleus"/>
    <property type="evidence" value="ECO:0007669"/>
    <property type="project" value="UniProtKB-SubCell"/>
</dbReference>
<gene>
    <name evidence="9" type="ORF">THAPSDRAFT_10173</name>
</gene>
<dbReference type="Pfam" id="PF03638">
    <property type="entry name" value="TCR"/>
    <property type="match status" value="1"/>
</dbReference>
<evidence type="ECO:0000256" key="4">
    <source>
        <dbReference type="ARBA" id="ARBA00023125"/>
    </source>
</evidence>
<evidence type="ECO:0000256" key="1">
    <source>
        <dbReference type="ARBA" id="ARBA00004123"/>
    </source>
</evidence>
<keyword evidence="4" id="KW-0238">DNA-binding</keyword>
<organism evidence="9 10">
    <name type="scientific">Thalassiosira pseudonana</name>
    <name type="common">Marine diatom</name>
    <name type="synonym">Cyclotella nana</name>
    <dbReference type="NCBI Taxonomy" id="35128"/>
    <lineage>
        <taxon>Eukaryota</taxon>
        <taxon>Sar</taxon>
        <taxon>Stramenopiles</taxon>
        <taxon>Ochrophyta</taxon>
        <taxon>Bacillariophyta</taxon>
        <taxon>Coscinodiscophyceae</taxon>
        <taxon>Thalassiosirophycidae</taxon>
        <taxon>Thalassiosirales</taxon>
        <taxon>Thalassiosiraceae</taxon>
        <taxon>Thalassiosira</taxon>
    </lineage>
</organism>
<sequence length="401" mass="45418">MFQQLKDYHELRHKKGFPVRLSRWMSAQRRQYRQYATGEKEAVGIIRQRVAKLDSLGFKWNTKAKMITKSTKKHRLEEDESDESPSKKRKNKSIDATSSNSKPSAHSKLAKESMETLEMERPHRVSTKPSQKQTSKSSQTAYTSQGNNSHHHPYEGVKKRANGRWEAWPKLKGKRKYCGIYNSKEEALEVAQRTVAEEKANATRKTLNRKDPPSSPVAETSSRGRVRLPSRRMQESYDPLTMSSSLEKDDTSAERRTIEGGIMKKNDGVNGGSIQHHRSAVDTPVQDGLSGATTRCVNQSHGDEEMGTSYTSHVHSSAINNFSPLNTKQQVLENYQDVARLASSSSGSTVAMKPTLARHNMNRKDSLERINCHCSKSKCLKLYCDCFQQKEVRCLVLNRGM</sequence>
<reference evidence="9 10" key="1">
    <citation type="journal article" date="2004" name="Science">
        <title>The genome of the diatom Thalassiosira pseudonana: ecology, evolution, and metabolism.</title>
        <authorList>
            <person name="Armbrust E.V."/>
            <person name="Berges J.A."/>
            <person name="Bowler C."/>
            <person name="Green B.R."/>
            <person name="Martinez D."/>
            <person name="Putnam N.H."/>
            <person name="Zhou S."/>
            <person name="Allen A.E."/>
            <person name="Apt K.E."/>
            <person name="Bechner M."/>
            <person name="Brzezinski M.A."/>
            <person name="Chaal B.K."/>
            <person name="Chiovitti A."/>
            <person name="Davis A.K."/>
            <person name="Demarest M.S."/>
            <person name="Detter J.C."/>
            <person name="Glavina T."/>
            <person name="Goodstein D."/>
            <person name="Hadi M.Z."/>
            <person name="Hellsten U."/>
            <person name="Hildebrand M."/>
            <person name="Jenkins B.D."/>
            <person name="Jurka J."/>
            <person name="Kapitonov V.V."/>
            <person name="Kroger N."/>
            <person name="Lau W.W."/>
            <person name="Lane T.W."/>
            <person name="Larimer F.W."/>
            <person name="Lippmeier J.C."/>
            <person name="Lucas S."/>
            <person name="Medina M."/>
            <person name="Montsant A."/>
            <person name="Obornik M."/>
            <person name="Parker M.S."/>
            <person name="Palenik B."/>
            <person name="Pazour G.J."/>
            <person name="Richardson P.M."/>
            <person name="Rynearson T.A."/>
            <person name="Saito M.A."/>
            <person name="Schwartz D.C."/>
            <person name="Thamatrakoln K."/>
            <person name="Valentin K."/>
            <person name="Vardi A."/>
            <person name="Wilkerson F.P."/>
            <person name="Rokhsar D.S."/>
        </authorList>
    </citation>
    <scope>NUCLEOTIDE SEQUENCE [LARGE SCALE GENOMIC DNA]</scope>
    <source>
        <strain evidence="9 10">CCMP1335</strain>
    </source>
</reference>
<dbReference type="GO" id="GO:0003677">
    <property type="term" value="F:DNA binding"/>
    <property type="evidence" value="ECO:0007669"/>
    <property type="project" value="UniProtKB-KW"/>
</dbReference>
<dbReference type="eggNOG" id="ENOG502RBAM">
    <property type="taxonomic scope" value="Eukaryota"/>
</dbReference>
<dbReference type="InterPro" id="IPR033467">
    <property type="entry name" value="Tesmin/TSO1-like_CXC"/>
</dbReference>
<name>B8CDG3_THAPS</name>
<dbReference type="GeneID" id="7442014"/>
<evidence type="ECO:0000313" key="10">
    <source>
        <dbReference type="Proteomes" id="UP000001449"/>
    </source>
</evidence>
<evidence type="ECO:0000259" key="8">
    <source>
        <dbReference type="PROSITE" id="PS51032"/>
    </source>
</evidence>
<dbReference type="SUPFAM" id="SSF54171">
    <property type="entry name" value="DNA-binding domain"/>
    <property type="match status" value="1"/>
</dbReference>
<dbReference type="PROSITE" id="PS51032">
    <property type="entry name" value="AP2_ERF"/>
    <property type="match status" value="1"/>
</dbReference>
<dbReference type="SMART" id="SM01114">
    <property type="entry name" value="CXC"/>
    <property type="match status" value="1"/>
</dbReference>
<evidence type="ECO:0000313" key="9">
    <source>
        <dbReference type="EMBL" id="EED88451.1"/>
    </source>
</evidence>
<evidence type="ECO:0000256" key="6">
    <source>
        <dbReference type="ARBA" id="ARBA00023242"/>
    </source>
</evidence>
<evidence type="ECO:0000256" key="2">
    <source>
        <dbReference type="ARBA" id="ARBA00007267"/>
    </source>
</evidence>
<reference evidence="9 10" key="2">
    <citation type="journal article" date="2008" name="Nature">
        <title>The Phaeodactylum genome reveals the evolutionary history of diatom genomes.</title>
        <authorList>
            <person name="Bowler C."/>
            <person name="Allen A.E."/>
            <person name="Badger J.H."/>
            <person name="Grimwood J."/>
            <person name="Jabbari K."/>
            <person name="Kuo A."/>
            <person name="Maheswari U."/>
            <person name="Martens C."/>
            <person name="Maumus F."/>
            <person name="Otillar R.P."/>
            <person name="Rayko E."/>
            <person name="Salamov A."/>
            <person name="Vandepoele K."/>
            <person name="Beszteri B."/>
            <person name="Gruber A."/>
            <person name="Heijde M."/>
            <person name="Katinka M."/>
            <person name="Mock T."/>
            <person name="Valentin K."/>
            <person name="Verret F."/>
            <person name="Berges J.A."/>
            <person name="Brownlee C."/>
            <person name="Cadoret J.P."/>
            <person name="Chiovitti A."/>
            <person name="Choi C.J."/>
            <person name="Coesel S."/>
            <person name="De Martino A."/>
            <person name="Detter J.C."/>
            <person name="Durkin C."/>
            <person name="Falciatore A."/>
            <person name="Fournet J."/>
            <person name="Haruta M."/>
            <person name="Huysman M.J."/>
            <person name="Jenkins B.D."/>
            <person name="Jiroutova K."/>
            <person name="Jorgensen R.E."/>
            <person name="Joubert Y."/>
            <person name="Kaplan A."/>
            <person name="Kroger N."/>
            <person name="Kroth P.G."/>
            <person name="La Roche J."/>
            <person name="Lindquist E."/>
            <person name="Lommer M."/>
            <person name="Martin-Jezequel V."/>
            <person name="Lopez P.J."/>
            <person name="Lucas S."/>
            <person name="Mangogna M."/>
            <person name="McGinnis K."/>
            <person name="Medlin L.K."/>
            <person name="Montsant A."/>
            <person name="Oudot-Le Secq M.P."/>
            <person name="Napoli C."/>
            <person name="Obornik M."/>
            <person name="Parker M.S."/>
            <person name="Petit J.L."/>
            <person name="Porcel B.M."/>
            <person name="Poulsen N."/>
            <person name="Robison M."/>
            <person name="Rychlewski L."/>
            <person name="Rynearson T.A."/>
            <person name="Schmutz J."/>
            <person name="Shapiro H."/>
            <person name="Siaut M."/>
            <person name="Stanley M."/>
            <person name="Sussman M.R."/>
            <person name="Taylor A.R."/>
            <person name="Vardi A."/>
            <person name="von Dassow P."/>
            <person name="Vyverman W."/>
            <person name="Willis A."/>
            <person name="Wyrwicz L.S."/>
            <person name="Rokhsar D.S."/>
            <person name="Weissenbach J."/>
            <person name="Armbrust E.V."/>
            <person name="Green B.R."/>
            <person name="Van de Peer Y."/>
            <person name="Grigoriev I.V."/>
        </authorList>
    </citation>
    <scope>NUCLEOTIDE SEQUENCE [LARGE SCALE GENOMIC DNA]</scope>
    <source>
        <strain evidence="9 10">CCMP1335</strain>
    </source>
</reference>
<feature type="region of interest" description="Disordered" evidence="7">
    <location>
        <begin position="198"/>
        <end position="289"/>
    </location>
</feature>
<dbReference type="InterPro" id="IPR005172">
    <property type="entry name" value="CRC"/>
</dbReference>
<keyword evidence="5" id="KW-0804">Transcription</keyword>
<feature type="region of interest" description="Disordered" evidence="7">
    <location>
        <begin position="69"/>
        <end position="161"/>
    </location>
</feature>
<dbReference type="InterPro" id="IPR016177">
    <property type="entry name" value="DNA-bd_dom_sf"/>
</dbReference>
<dbReference type="InParanoid" id="B8CDG3"/>
<feature type="domain" description="AP2/ERF" evidence="8">
    <location>
        <begin position="153"/>
        <end position="210"/>
    </location>
</feature>
<dbReference type="AlphaFoldDB" id="B8CDG3"/>
<accession>B8CDG3</accession>
<evidence type="ECO:0000256" key="5">
    <source>
        <dbReference type="ARBA" id="ARBA00023163"/>
    </source>
</evidence>
<protein>
    <recommendedName>
        <fullName evidence="8">AP2/ERF domain-containing protein</fullName>
    </recommendedName>
</protein>
<comment type="subcellular location">
    <subcellularLocation>
        <location evidence="1">Nucleus</location>
    </subcellularLocation>
</comment>
<feature type="compositionally biased region" description="Basic and acidic residues" evidence="7">
    <location>
        <begin position="246"/>
        <end position="267"/>
    </location>
</feature>
<feature type="compositionally biased region" description="Basic and acidic residues" evidence="7">
    <location>
        <begin position="109"/>
        <end position="123"/>
    </location>
</feature>
<dbReference type="InterPro" id="IPR001471">
    <property type="entry name" value="AP2/ERF_dom"/>
</dbReference>
<comment type="similarity">
    <text evidence="2">Belongs to the lin-54 family.</text>
</comment>
<dbReference type="GO" id="GO:0003700">
    <property type="term" value="F:DNA-binding transcription factor activity"/>
    <property type="evidence" value="ECO:0007669"/>
    <property type="project" value="InterPro"/>
</dbReference>
<dbReference type="RefSeq" id="XP_002294096.1">
    <property type="nucleotide sequence ID" value="XM_002294060.1"/>
</dbReference>
<keyword evidence="6" id="KW-0539">Nucleus</keyword>